<dbReference type="EMBL" id="LXQA010090347">
    <property type="protein sequence ID" value="MCI13958.1"/>
    <property type="molecule type" value="Genomic_DNA"/>
</dbReference>
<dbReference type="InterPro" id="IPR029063">
    <property type="entry name" value="SAM-dependent_MTases_sf"/>
</dbReference>
<keyword evidence="2" id="KW-1185">Reference proteome</keyword>
<sequence>MLENAGFDDVIAEDQTNLFLKTLQMELNALENKKVDFIDDFSEVDFFYALDMTLNAFSVLNSVVKLSS</sequence>
<evidence type="ECO:0000313" key="1">
    <source>
        <dbReference type="EMBL" id="MCI13958.1"/>
    </source>
</evidence>
<name>A0A392PPE7_9FABA</name>
<protein>
    <submittedName>
        <fullName evidence="1">Phosphoethanolamine N-methyltransferase</fullName>
    </submittedName>
</protein>
<dbReference type="Gene3D" id="3.40.50.150">
    <property type="entry name" value="Vaccinia Virus protein VP39"/>
    <property type="match status" value="1"/>
</dbReference>
<dbReference type="AlphaFoldDB" id="A0A392PPE7"/>
<dbReference type="GO" id="GO:0032259">
    <property type="term" value="P:methylation"/>
    <property type="evidence" value="ECO:0007669"/>
    <property type="project" value="UniProtKB-KW"/>
</dbReference>
<organism evidence="1 2">
    <name type="scientific">Trifolium medium</name>
    <dbReference type="NCBI Taxonomy" id="97028"/>
    <lineage>
        <taxon>Eukaryota</taxon>
        <taxon>Viridiplantae</taxon>
        <taxon>Streptophyta</taxon>
        <taxon>Embryophyta</taxon>
        <taxon>Tracheophyta</taxon>
        <taxon>Spermatophyta</taxon>
        <taxon>Magnoliopsida</taxon>
        <taxon>eudicotyledons</taxon>
        <taxon>Gunneridae</taxon>
        <taxon>Pentapetalae</taxon>
        <taxon>rosids</taxon>
        <taxon>fabids</taxon>
        <taxon>Fabales</taxon>
        <taxon>Fabaceae</taxon>
        <taxon>Papilionoideae</taxon>
        <taxon>50 kb inversion clade</taxon>
        <taxon>NPAAA clade</taxon>
        <taxon>Hologalegina</taxon>
        <taxon>IRL clade</taxon>
        <taxon>Trifolieae</taxon>
        <taxon>Trifolium</taxon>
    </lineage>
</organism>
<dbReference type="GO" id="GO:0008168">
    <property type="term" value="F:methyltransferase activity"/>
    <property type="evidence" value="ECO:0007669"/>
    <property type="project" value="UniProtKB-KW"/>
</dbReference>
<keyword evidence="1" id="KW-0808">Transferase</keyword>
<proteinExistence type="predicted"/>
<dbReference type="Proteomes" id="UP000265520">
    <property type="component" value="Unassembled WGS sequence"/>
</dbReference>
<evidence type="ECO:0000313" key="2">
    <source>
        <dbReference type="Proteomes" id="UP000265520"/>
    </source>
</evidence>
<reference evidence="1 2" key="1">
    <citation type="journal article" date="2018" name="Front. Plant Sci.">
        <title>Red Clover (Trifolium pratense) and Zigzag Clover (T. medium) - A Picture of Genomic Similarities and Differences.</title>
        <authorList>
            <person name="Dluhosova J."/>
            <person name="Istvanek J."/>
            <person name="Nedelnik J."/>
            <person name="Repkova J."/>
        </authorList>
    </citation>
    <scope>NUCLEOTIDE SEQUENCE [LARGE SCALE GENOMIC DNA]</scope>
    <source>
        <strain evidence="2">cv. 10/8</strain>
        <tissue evidence="1">Leaf</tissue>
    </source>
</reference>
<keyword evidence="1" id="KW-0489">Methyltransferase</keyword>
<accession>A0A392PPE7</accession>
<comment type="caution">
    <text evidence="1">The sequence shown here is derived from an EMBL/GenBank/DDBJ whole genome shotgun (WGS) entry which is preliminary data.</text>
</comment>